<sequence>MEKFMRKINTSPKPKQKFSPSRSKVFGVPLKLLLNSKSTNCIPEIVSNLCHCLLKHGTEVEGIFRINGSARLIELFKRDLEFSPTTDLHPTENVEIYALAGVLKLFLRELPGGVVPEEYTLKLIKTIKGDEEDAFECLEKLQEMIPSLPRENRRLLHYLCRFLNRIAANEPINKMSCQGLGILFGPCVFRFDVRSQGLRNQGLVNQAMTVLIQHCDAIFSGDQLDETFALGDDLVDSWRSATSNVDADPLDFKVFSSATSRSASSRSRSFYTTLFSGRSHERLTTEGSNHLLGTELPSVVGSRQPYKLGTSMVPVPGRSVPQSRLTNTDPLKTEPSLTPQTASSRIRVTESTPYVSEPHTLTLSSVSVASTSSGSSSSSSSNRLNTHLAESANRNFVHGGMRIPHSESCSNLPDDINFHDSSNQLALDLAHLLTSFGTANSLDFPSLTLPDDHSAMLTRHLEQHSSRTVTSGQNGLQSSSEAFLKGQNSCSEQSVRTPRDAVTSKPPLIVAPKTSTCGDHESQMPCLYTSDYEVYMYELPTFPESCLSNTTVTTTAPSMTTGLTKEVTDRRTDDLSDLDFLRKVDVSSESRPTKISTPYQISSSCPVGETLSPHPSSVDHLNQAISACLDAHLFPTNGSAKDPKPSSLASRKTDARLPTSSKDVRASAFHSSFNAYSSSAQLSPPQSSSSFPDLPTRCAVSRGRLSCSQLALQTTNSVVRGTAENHPFNWVPHSPSDTVERISRPVALATLTSMSTPVSRSPSQQYRLKSQVPAAHRPLHTRSISSPLVYLSSIIQKPSWLGTHRKQLSKRSTNGNTITPIMGTQSNPTSKIGFRNRSPVSNSAPPSPNPTCPVHPISGLIKATPVLLSSSCSQLPRDQDRKQPDSGRISAKPNVCDRSEMKTHYGTQQTRYFPVTRAHSFHGLPPLTKLSQATVLSKSASVACLRDKDRSGIGRVDNFHTNHPKPRHPHSHRHAEQEQQRVNKPNSSSSVHAAIAVESKITLASTTASGSESGKHEADESVPHTTCEESTVMKCVGTPASLQSFCELLTAVLAEQRRCCNRPSNLDEMTSEQIFQEKVDLQKGLLYFERLHGRPTGTDAKRIMKPLYERYRQVKRMLRAELARSALTATSGIKNPIDSSDVPESKVHPPKPKSNDRLPPKTQPSAIGAAETLMSYTPGGNSASAIQAIYSGSVVERENSRLSATSDYRLYDSVVSSLPASPKGEPEPCSSTAAPPSTPLTRSLGGEVDVPSGPQGEHVDSRYHLTITREELLLEWRHIFEKKRALQHELRDFETSIEQVKGRPPNKVDRRPMRDKYHEYRALKRTLESLALRLNMEPMIGIDPANSAQSGRGSQRHPDSDMKTHTATSAIRTP</sequence>
<dbReference type="CDD" id="cd00159">
    <property type="entry name" value="RhoGAP"/>
    <property type="match status" value="1"/>
</dbReference>
<feature type="compositionally biased region" description="Polar residues" evidence="2">
    <location>
        <begin position="810"/>
        <end position="830"/>
    </location>
</feature>
<feature type="region of interest" description="Disordered" evidence="2">
    <location>
        <begin position="461"/>
        <end position="505"/>
    </location>
</feature>
<dbReference type="GO" id="GO:0007165">
    <property type="term" value="P:signal transduction"/>
    <property type="evidence" value="ECO:0007669"/>
    <property type="project" value="InterPro"/>
</dbReference>
<feature type="compositionally biased region" description="Polar residues" evidence="2">
    <location>
        <begin position="593"/>
        <end position="605"/>
    </location>
</feature>
<gene>
    <name evidence="4" type="ORF">FBUS_03440</name>
</gene>
<feature type="compositionally biased region" description="Polar residues" evidence="2">
    <location>
        <begin position="1365"/>
        <end position="1374"/>
    </location>
</feature>
<feature type="region of interest" description="Disordered" evidence="2">
    <location>
        <begin position="952"/>
        <end position="991"/>
    </location>
</feature>
<organism evidence="4 5">
    <name type="scientific">Fasciolopsis buskii</name>
    <dbReference type="NCBI Taxonomy" id="27845"/>
    <lineage>
        <taxon>Eukaryota</taxon>
        <taxon>Metazoa</taxon>
        <taxon>Spiralia</taxon>
        <taxon>Lophotrochozoa</taxon>
        <taxon>Platyhelminthes</taxon>
        <taxon>Trematoda</taxon>
        <taxon>Digenea</taxon>
        <taxon>Plagiorchiida</taxon>
        <taxon>Echinostomata</taxon>
        <taxon>Echinostomatoidea</taxon>
        <taxon>Fasciolidae</taxon>
        <taxon>Fasciolopsis</taxon>
    </lineage>
</organism>
<name>A0A8E0S2F7_9TREM</name>
<feature type="compositionally biased region" description="Polar residues" evidence="2">
    <location>
        <begin position="466"/>
        <end position="496"/>
    </location>
</feature>
<keyword evidence="5" id="KW-1185">Reference proteome</keyword>
<dbReference type="InterPro" id="IPR039102">
    <property type="entry name" value="FAM13"/>
</dbReference>
<feature type="compositionally biased region" description="Polar residues" evidence="2">
    <location>
        <begin position="8"/>
        <end position="22"/>
    </location>
</feature>
<feature type="domain" description="Rho-GAP" evidence="3">
    <location>
        <begin position="28"/>
        <end position="219"/>
    </location>
</feature>
<dbReference type="EMBL" id="LUCM01003235">
    <property type="protein sequence ID" value="KAA0196112.1"/>
    <property type="molecule type" value="Genomic_DNA"/>
</dbReference>
<dbReference type="SMART" id="SM00324">
    <property type="entry name" value="RhoGAP"/>
    <property type="match status" value="1"/>
</dbReference>
<comment type="similarity">
    <text evidence="1">Belongs to the FAM13 family.</text>
</comment>
<evidence type="ECO:0000259" key="3">
    <source>
        <dbReference type="PROSITE" id="PS50238"/>
    </source>
</evidence>
<dbReference type="SUPFAM" id="SSF48350">
    <property type="entry name" value="GTPase activation domain, GAP"/>
    <property type="match status" value="1"/>
</dbReference>
<reference evidence="4" key="1">
    <citation type="submission" date="2019-05" db="EMBL/GenBank/DDBJ databases">
        <title>Annotation for the trematode Fasciolopsis buski.</title>
        <authorList>
            <person name="Choi Y.-J."/>
        </authorList>
    </citation>
    <scope>NUCLEOTIDE SEQUENCE</scope>
    <source>
        <strain evidence="4">HT</strain>
        <tissue evidence="4">Whole worm</tissue>
    </source>
</reference>
<feature type="region of interest" description="Disordered" evidence="2">
    <location>
        <begin position="1"/>
        <end position="22"/>
    </location>
</feature>
<feature type="compositionally biased region" description="Basic residues" evidence="2">
    <location>
        <begin position="962"/>
        <end position="973"/>
    </location>
</feature>
<dbReference type="InterPro" id="IPR059029">
    <property type="entry name" value="FAM13A_dom"/>
</dbReference>
<comment type="caution">
    <text evidence="4">The sequence shown here is derived from an EMBL/GenBank/DDBJ whole genome shotgun (WGS) entry which is preliminary data.</text>
</comment>
<dbReference type="PROSITE" id="PS50238">
    <property type="entry name" value="RHOGAP"/>
    <property type="match status" value="1"/>
</dbReference>
<protein>
    <submittedName>
        <fullName evidence="4">Protein FAM13A</fullName>
    </submittedName>
</protein>
<dbReference type="InterPro" id="IPR008936">
    <property type="entry name" value="Rho_GTPase_activation_prot"/>
</dbReference>
<feature type="region of interest" description="Disordered" evidence="2">
    <location>
        <begin position="586"/>
        <end position="617"/>
    </location>
</feature>
<evidence type="ECO:0000256" key="1">
    <source>
        <dbReference type="ARBA" id="ARBA00007549"/>
    </source>
</evidence>
<feature type="region of interest" description="Disordered" evidence="2">
    <location>
        <begin position="1132"/>
        <end position="1164"/>
    </location>
</feature>
<evidence type="ECO:0000256" key="2">
    <source>
        <dbReference type="SAM" id="MobiDB-lite"/>
    </source>
</evidence>
<feature type="region of interest" description="Disordered" evidence="2">
    <location>
        <begin position="872"/>
        <end position="903"/>
    </location>
</feature>
<dbReference type="Pfam" id="PF26116">
    <property type="entry name" value="FAM13A"/>
    <property type="match status" value="1"/>
</dbReference>
<dbReference type="Pfam" id="PF00620">
    <property type="entry name" value="RhoGAP"/>
    <property type="match status" value="1"/>
</dbReference>
<evidence type="ECO:0000313" key="4">
    <source>
        <dbReference type="EMBL" id="KAA0196112.1"/>
    </source>
</evidence>
<feature type="region of interest" description="Disordered" evidence="2">
    <location>
        <begin position="810"/>
        <end position="851"/>
    </location>
</feature>
<feature type="compositionally biased region" description="Low complexity" evidence="2">
    <location>
        <begin position="366"/>
        <end position="381"/>
    </location>
</feature>
<feature type="region of interest" description="Disordered" evidence="2">
    <location>
        <begin position="1006"/>
        <end position="1026"/>
    </location>
</feature>
<dbReference type="InterPro" id="IPR000198">
    <property type="entry name" value="RhoGAP_dom"/>
</dbReference>
<feature type="region of interest" description="Disordered" evidence="2">
    <location>
        <begin position="1217"/>
        <end position="1259"/>
    </location>
</feature>
<dbReference type="Proteomes" id="UP000728185">
    <property type="component" value="Unassembled WGS sequence"/>
</dbReference>
<dbReference type="OrthoDB" id="185175at2759"/>
<feature type="compositionally biased region" description="Basic and acidic residues" evidence="2">
    <location>
        <begin position="1013"/>
        <end position="1022"/>
    </location>
</feature>
<feature type="region of interest" description="Disordered" evidence="2">
    <location>
        <begin position="638"/>
        <end position="663"/>
    </location>
</feature>
<feature type="compositionally biased region" description="Basic and acidic residues" evidence="2">
    <location>
        <begin position="1143"/>
        <end position="1159"/>
    </location>
</feature>
<dbReference type="PANTHER" id="PTHR15904">
    <property type="entry name" value="FAM13"/>
    <property type="match status" value="1"/>
</dbReference>
<proteinExistence type="inferred from homology"/>
<feature type="region of interest" description="Disordered" evidence="2">
    <location>
        <begin position="1342"/>
        <end position="1374"/>
    </location>
</feature>
<feature type="compositionally biased region" description="Polar residues" evidence="2">
    <location>
        <begin position="320"/>
        <end position="355"/>
    </location>
</feature>
<evidence type="ECO:0000313" key="5">
    <source>
        <dbReference type="Proteomes" id="UP000728185"/>
    </source>
</evidence>
<dbReference type="PANTHER" id="PTHR15904:SF17">
    <property type="entry name" value="RHO-GAP DOMAIN-CONTAINING PROTEIN"/>
    <property type="match status" value="1"/>
</dbReference>
<feature type="compositionally biased region" description="Polar residues" evidence="2">
    <location>
        <begin position="982"/>
        <end position="991"/>
    </location>
</feature>
<accession>A0A8E0S2F7</accession>
<dbReference type="Gene3D" id="1.10.555.10">
    <property type="entry name" value="Rho GTPase activation protein"/>
    <property type="match status" value="1"/>
</dbReference>
<feature type="region of interest" description="Disordered" evidence="2">
    <location>
        <begin position="307"/>
        <end position="355"/>
    </location>
</feature>
<feature type="region of interest" description="Disordered" evidence="2">
    <location>
        <begin position="366"/>
        <end position="385"/>
    </location>
</feature>